<evidence type="ECO:0000313" key="6">
    <source>
        <dbReference type="Proteomes" id="UP001063782"/>
    </source>
</evidence>
<dbReference type="Gene3D" id="3.90.226.10">
    <property type="entry name" value="2-enoyl-CoA Hydratase, Chain A, domain 1"/>
    <property type="match status" value="1"/>
</dbReference>
<keyword evidence="6" id="KW-1185">Reference proteome</keyword>
<dbReference type="PANTHER" id="PTHR43176">
    <property type="entry name" value="3-HYDROXYISOBUTYRYL-COA HYDROLASE-RELATED"/>
    <property type="match status" value="1"/>
</dbReference>
<feature type="domain" description="Enoyl-CoA hydratase/isomerase" evidence="4">
    <location>
        <begin position="16"/>
        <end position="350"/>
    </location>
</feature>
<dbReference type="EC" id="3.1.2.4" evidence="2"/>
<organism evidence="5 6">
    <name type="scientific">Moraxella nasicaprae</name>
    <dbReference type="NCBI Taxonomy" id="2904122"/>
    <lineage>
        <taxon>Bacteria</taxon>
        <taxon>Pseudomonadati</taxon>
        <taxon>Pseudomonadota</taxon>
        <taxon>Gammaproteobacteria</taxon>
        <taxon>Moraxellales</taxon>
        <taxon>Moraxellaceae</taxon>
        <taxon>Moraxella</taxon>
    </lineage>
</organism>
<keyword evidence="3" id="KW-0378">Hydrolase</keyword>
<dbReference type="InterPro" id="IPR045004">
    <property type="entry name" value="ECH_dom"/>
</dbReference>
<reference evidence="5" key="1">
    <citation type="submission" date="2021-12" db="EMBL/GenBank/DDBJ databases">
        <title>taxonomy of Moraxella sp. ZY201224.</title>
        <authorList>
            <person name="Li F."/>
        </authorList>
    </citation>
    <scope>NUCLEOTIDE SEQUENCE</scope>
    <source>
        <strain evidence="5">ZY201224</strain>
    </source>
</reference>
<evidence type="ECO:0000313" key="5">
    <source>
        <dbReference type="EMBL" id="UXZ05256.1"/>
    </source>
</evidence>
<gene>
    <name evidence="5" type="ORF">LU297_02040</name>
</gene>
<dbReference type="Proteomes" id="UP001063782">
    <property type="component" value="Chromosome"/>
</dbReference>
<dbReference type="NCBIfam" id="NF004127">
    <property type="entry name" value="PRK05617.1"/>
    <property type="match status" value="1"/>
</dbReference>
<sequence length="353" mass="39362">MSIKQGYITLNHGKKIGVITLDNPKSLNAQNLEMVKQSSQLLQQWATDDDLLAIIIRGEGEKSFCAGGDIRSLYHAYDPAIFPNPTALEFFRHEYGLCQQIGHYAKPIIVWASGIVMGGGMGLATPASHRIVTQSTMMAMPEIGIGLFPDAGASYFLKKMPDKMGLFFGLTGARFNGADALKLGVADFAMASDDYDKLIIALQQANWQENPNHHTVSRILTTLHDERVLGEGWAWEQKQLIDELMAASSLQEFSSLIGLEKYQNNAYLAQAIQNYQAGSPTSAALAWEIFHDKPMTFDEALAMELVVAVRCCHYGEFYEGVRALLIDKDKQPKWRYTLDTLPKSHIKEHFVAW</sequence>
<dbReference type="CDD" id="cd06558">
    <property type="entry name" value="crotonase-like"/>
    <property type="match status" value="1"/>
</dbReference>
<dbReference type="RefSeq" id="WP_263076754.1">
    <property type="nucleotide sequence ID" value="NZ_CP089977.1"/>
</dbReference>
<dbReference type="SUPFAM" id="SSF52096">
    <property type="entry name" value="ClpP/crotonase"/>
    <property type="match status" value="1"/>
</dbReference>
<protein>
    <recommendedName>
        <fullName evidence="2">3-hydroxyisobutyryl-CoA hydrolase</fullName>
        <ecNumber evidence="2">3.1.2.4</ecNumber>
    </recommendedName>
</protein>
<dbReference type="Pfam" id="PF16113">
    <property type="entry name" value="ECH_2"/>
    <property type="match status" value="1"/>
</dbReference>
<comment type="catalytic activity">
    <reaction evidence="1">
        <text>3-hydroxy-2-methylpropanoyl-CoA + H2O = 3-hydroxy-2-methylpropanoate + CoA + H(+)</text>
        <dbReference type="Rhea" id="RHEA:20888"/>
        <dbReference type="ChEBI" id="CHEBI:11805"/>
        <dbReference type="ChEBI" id="CHEBI:15377"/>
        <dbReference type="ChEBI" id="CHEBI:15378"/>
        <dbReference type="ChEBI" id="CHEBI:57287"/>
        <dbReference type="ChEBI" id="CHEBI:57340"/>
        <dbReference type="EC" id="3.1.2.4"/>
    </reaction>
</comment>
<proteinExistence type="predicted"/>
<accession>A0ABY6F571</accession>
<evidence type="ECO:0000256" key="1">
    <source>
        <dbReference type="ARBA" id="ARBA00001709"/>
    </source>
</evidence>
<evidence type="ECO:0000256" key="2">
    <source>
        <dbReference type="ARBA" id="ARBA00011915"/>
    </source>
</evidence>
<dbReference type="InterPro" id="IPR029045">
    <property type="entry name" value="ClpP/crotonase-like_dom_sf"/>
</dbReference>
<evidence type="ECO:0000259" key="4">
    <source>
        <dbReference type="Pfam" id="PF16113"/>
    </source>
</evidence>
<dbReference type="InterPro" id="IPR032259">
    <property type="entry name" value="HIBYL-CoA-H"/>
</dbReference>
<dbReference type="EMBL" id="CP089977">
    <property type="protein sequence ID" value="UXZ05256.1"/>
    <property type="molecule type" value="Genomic_DNA"/>
</dbReference>
<dbReference type="PANTHER" id="PTHR43176:SF3">
    <property type="entry name" value="3-HYDROXYISOBUTYRYL-COA HYDROLASE, MITOCHONDRIAL"/>
    <property type="match status" value="1"/>
</dbReference>
<evidence type="ECO:0000256" key="3">
    <source>
        <dbReference type="ARBA" id="ARBA00022801"/>
    </source>
</evidence>
<name>A0ABY6F571_9GAMM</name>